<feature type="domain" description="4Fe-4S ferredoxin-type" evidence="8">
    <location>
        <begin position="62"/>
        <end position="91"/>
    </location>
</feature>
<evidence type="ECO:0000313" key="9">
    <source>
        <dbReference type="EMBL" id="ACB07973.1"/>
    </source>
</evidence>
<evidence type="ECO:0000256" key="2">
    <source>
        <dbReference type="ARBA" id="ARBA00022485"/>
    </source>
</evidence>
<dbReference type="GO" id="GO:0046872">
    <property type="term" value="F:metal ion binding"/>
    <property type="evidence" value="ECO:0007669"/>
    <property type="project" value="UniProtKB-KW"/>
</dbReference>
<dbReference type="RefSeq" id="WP_012309870.1">
    <property type="nucleotide sequence ID" value="NC_010482.1"/>
</dbReference>
<keyword evidence="9" id="KW-0670">Pyruvate</keyword>
<keyword evidence="4" id="KW-0677">Repeat</keyword>
<evidence type="ECO:0000256" key="1">
    <source>
        <dbReference type="ARBA" id="ARBA00001966"/>
    </source>
</evidence>
<keyword evidence="5" id="KW-0813">Transport</keyword>
<sequence>MSSSLVGWKDLPLGAVAFISAKEYPTGEWAVFQPKIDESKCIKCGLCWMYCPDSVYRWDGESVPVPDLDHCKGCGICEVECPTKAIQMVRV</sequence>
<dbReference type="InParanoid" id="B1L694"/>
<dbReference type="GO" id="GO:0016625">
    <property type="term" value="F:oxidoreductase activity, acting on the aldehyde or oxo group of donors, iron-sulfur protein as acceptor"/>
    <property type="evidence" value="ECO:0007669"/>
    <property type="project" value="InterPro"/>
</dbReference>
<dbReference type="Proteomes" id="UP000001686">
    <property type="component" value="Chromosome"/>
</dbReference>
<dbReference type="Pfam" id="PF14697">
    <property type="entry name" value="Fer4_21"/>
    <property type="match status" value="1"/>
</dbReference>
<proteinExistence type="predicted"/>
<evidence type="ECO:0000259" key="8">
    <source>
        <dbReference type="PROSITE" id="PS51379"/>
    </source>
</evidence>
<dbReference type="InterPro" id="IPR011898">
    <property type="entry name" value="PorD_KorD"/>
</dbReference>
<dbReference type="AlphaFoldDB" id="B1L694"/>
<dbReference type="GO" id="GO:0051539">
    <property type="term" value="F:4 iron, 4 sulfur cluster binding"/>
    <property type="evidence" value="ECO:0007669"/>
    <property type="project" value="UniProtKB-KW"/>
</dbReference>
<gene>
    <name evidence="9" type="ordered locus">Kcr_1227</name>
</gene>
<evidence type="ECO:0000256" key="7">
    <source>
        <dbReference type="ARBA" id="ARBA00023014"/>
    </source>
</evidence>
<dbReference type="PANTHER" id="PTHR43724:SF1">
    <property type="entry name" value="PYRUVATE SYNTHASE SUBUNIT PORD"/>
    <property type="match status" value="1"/>
</dbReference>
<keyword evidence="7" id="KW-0411">Iron-sulfur</keyword>
<dbReference type="InterPro" id="IPR017900">
    <property type="entry name" value="4Fe4S_Fe_S_CS"/>
</dbReference>
<dbReference type="GeneID" id="32154745"/>
<dbReference type="PROSITE" id="PS51379">
    <property type="entry name" value="4FE4S_FER_2"/>
    <property type="match status" value="2"/>
</dbReference>
<evidence type="ECO:0000313" key="10">
    <source>
        <dbReference type="Proteomes" id="UP000001686"/>
    </source>
</evidence>
<evidence type="ECO:0000256" key="3">
    <source>
        <dbReference type="ARBA" id="ARBA00022723"/>
    </source>
</evidence>
<dbReference type="PhylomeDB" id="B1L694"/>
<evidence type="ECO:0000256" key="5">
    <source>
        <dbReference type="ARBA" id="ARBA00022982"/>
    </source>
</evidence>
<organism evidence="9 10">
    <name type="scientific">Korarchaeum cryptofilum (strain OPF8)</name>
    <dbReference type="NCBI Taxonomy" id="374847"/>
    <lineage>
        <taxon>Archaea</taxon>
        <taxon>Thermoproteota</taxon>
        <taxon>Candidatus Korarchaeia</taxon>
        <taxon>Candidatus Korarchaeales</taxon>
        <taxon>Candidatus Korarchaeaceae</taxon>
        <taxon>Candidatus Korarchaeum</taxon>
    </lineage>
</organism>
<reference evidence="9 10" key="1">
    <citation type="journal article" date="2008" name="Proc. Natl. Acad. Sci. U.S.A.">
        <title>A korarchaeal genome reveals new insights into the evolution of the Archaea.</title>
        <authorList>
            <person name="Elkins J.G."/>
            <person name="Podar M."/>
            <person name="Graham D.E."/>
            <person name="Makarova K.S."/>
            <person name="Wolf Y."/>
            <person name="Randau L."/>
            <person name="Hedlund B.P."/>
            <person name="Brochier-Armanet C."/>
            <person name="Kunin V."/>
            <person name="Anderson I."/>
            <person name="Lapidus A."/>
            <person name="Goltsman E."/>
            <person name="Barry K."/>
            <person name="Koonin E.V."/>
            <person name="Hugenholtz P."/>
            <person name="Kyrpides N."/>
            <person name="Wanner G."/>
            <person name="Richardson P."/>
            <person name="Keller M."/>
            <person name="Stetter K.O."/>
        </authorList>
    </citation>
    <scope>NUCLEOTIDE SEQUENCE [LARGE SCALE GENOMIC DNA]</scope>
    <source>
        <strain evidence="10">OPF8</strain>
    </source>
</reference>
<evidence type="ECO:0000256" key="6">
    <source>
        <dbReference type="ARBA" id="ARBA00023004"/>
    </source>
</evidence>
<name>B1L694_KORCO</name>
<dbReference type="EnsemblBacteria" id="ACB07973">
    <property type="protein sequence ID" value="ACB07973"/>
    <property type="gene ID" value="Kcr_1227"/>
</dbReference>
<dbReference type="PANTHER" id="PTHR43724">
    <property type="entry name" value="PYRUVATE SYNTHASE SUBUNIT PORD"/>
    <property type="match status" value="1"/>
</dbReference>
<dbReference type="KEGG" id="kcr:Kcr_1227"/>
<feature type="domain" description="4Fe-4S ferredoxin-type" evidence="8">
    <location>
        <begin position="32"/>
        <end position="61"/>
    </location>
</feature>
<dbReference type="InterPro" id="IPR017896">
    <property type="entry name" value="4Fe4S_Fe-S-bd"/>
</dbReference>
<dbReference type="HOGENOM" id="CLU_139698_1_1_2"/>
<dbReference type="eggNOG" id="arCOG01605">
    <property type="taxonomic scope" value="Archaea"/>
</dbReference>
<keyword evidence="6" id="KW-0408">Iron</keyword>
<accession>B1L694</accession>
<dbReference type="SUPFAM" id="SSF54862">
    <property type="entry name" value="4Fe-4S ferredoxins"/>
    <property type="match status" value="1"/>
</dbReference>
<dbReference type="NCBIfam" id="TIGR02179">
    <property type="entry name" value="PorD_KorD"/>
    <property type="match status" value="1"/>
</dbReference>
<keyword evidence="5" id="KW-0249">Electron transport</keyword>
<dbReference type="EMBL" id="CP000968">
    <property type="protein sequence ID" value="ACB07973.1"/>
    <property type="molecule type" value="Genomic_DNA"/>
</dbReference>
<protein>
    <submittedName>
        <fullName evidence="9">Pyruvate:ferredoxin oxidoreductase, delta subunit</fullName>
    </submittedName>
</protein>
<keyword evidence="3" id="KW-0479">Metal-binding</keyword>
<comment type="cofactor">
    <cofactor evidence="1">
        <name>[4Fe-4S] cluster</name>
        <dbReference type="ChEBI" id="CHEBI:49883"/>
    </cofactor>
</comment>
<dbReference type="STRING" id="374847.Kcr_1227"/>
<keyword evidence="10" id="KW-1185">Reference proteome</keyword>
<keyword evidence="2" id="KW-0004">4Fe-4S</keyword>
<dbReference type="Gene3D" id="3.30.70.20">
    <property type="match status" value="1"/>
</dbReference>
<dbReference type="PROSITE" id="PS00198">
    <property type="entry name" value="4FE4S_FER_1"/>
    <property type="match status" value="1"/>
</dbReference>
<evidence type="ECO:0000256" key="4">
    <source>
        <dbReference type="ARBA" id="ARBA00022737"/>
    </source>
</evidence>